<protein>
    <recommendedName>
        <fullName evidence="2">ASX DEUBAD domain-containing protein</fullName>
    </recommendedName>
</protein>
<feature type="domain" description="ASX DEUBAD" evidence="2">
    <location>
        <begin position="226"/>
        <end position="355"/>
    </location>
</feature>
<evidence type="ECO:0000313" key="4">
    <source>
        <dbReference type="Proteomes" id="UP000016935"/>
    </source>
</evidence>
<feature type="compositionally biased region" description="Polar residues" evidence="1">
    <location>
        <begin position="102"/>
        <end position="111"/>
    </location>
</feature>
<gene>
    <name evidence="3" type="ORF">SETTUDRAFT_38642</name>
</gene>
<feature type="compositionally biased region" description="Basic residues" evidence="1">
    <location>
        <begin position="166"/>
        <end position="179"/>
    </location>
</feature>
<evidence type="ECO:0000313" key="3">
    <source>
        <dbReference type="EMBL" id="EOA88600.1"/>
    </source>
</evidence>
<keyword evidence="4" id="KW-1185">Reference proteome</keyword>
<evidence type="ECO:0000259" key="2">
    <source>
        <dbReference type="Pfam" id="PF13919"/>
    </source>
</evidence>
<sequence length="363" mass="39253">MSLPVRSRSPSCAQTTSHHVESTTVLSAVDAIDQPHQINHSPPKTPENTANMSETKITPPISSLQCSSSRPTSPTSSTVPVQESNTATMQSDEDSADITVAKPSTQIQHAQAPQLDSMIAPTSNVEADHTTQSSKRSREEDSSSSAFGTPPPKRASKAKATANAKKATKKTAPPKKAAPKKSTPQKAATPAPSRSQPPRNRRAPDHLKDFQETTPPKPLPNKKSCSKVFDPVFITTNSNSRLVKADIYHMLLEGPAWTSLSAEQQSTLISMLPPDPANQALLTKINTGETEDTRPSAFTLANDCFRTDVAKFQEDLKNGHLAKTWQAAAEQAVIERTAGEFDKWKADEAESWWGQKSSVPTTQ</sequence>
<dbReference type="eggNOG" id="ENOG502S8M1">
    <property type="taxonomic scope" value="Eukaryota"/>
</dbReference>
<accession>R0IV00</accession>
<name>R0IV00_EXST2</name>
<dbReference type="InterPro" id="IPR028020">
    <property type="entry name" value="ASX_DEUBAD_dom"/>
</dbReference>
<feature type="region of interest" description="Disordered" evidence="1">
    <location>
        <begin position="1"/>
        <end position="225"/>
    </location>
</feature>
<organism evidence="3 4">
    <name type="scientific">Exserohilum turcicum (strain 28A)</name>
    <name type="common">Northern leaf blight fungus</name>
    <name type="synonym">Setosphaeria turcica</name>
    <dbReference type="NCBI Taxonomy" id="671987"/>
    <lineage>
        <taxon>Eukaryota</taxon>
        <taxon>Fungi</taxon>
        <taxon>Dikarya</taxon>
        <taxon>Ascomycota</taxon>
        <taxon>Pezizomycotina</taxon>
        <taxon>Dothideomycetes</taxon>
        <taxon>Pleosporomycetidae</taxon>
        <taxon>Pleosporales</taxon>
        <taxon>Pleosporineae</taxon>
        <taxon>Pleosporaceae</taxon>
        <taxon>Exserohilum</taxon>
    </lineage>
</organism>
<dbReference type="AlphaFoldDB" id="R0IV00"/>
<feature type="compositionally biased region" description="Polar residues" evidence="1">
    <location>
        <begin position="36"/>
        <end position="66"/>
    </location>
</feature>
<dbReference type="RefSeq" id="XP_008023758.1">
    <property type="nucleotide sequence ID" value="XM_008025567.1"/>
</dbReference>
<reference evidence="3 4" key="1">
    <citation type="journal article" date="2012" name="PLoS Pathog.">
        <title>Diverse lifestyles and strategies of plant pathogenesis encoded in the genomes of eighteen Dothideomycetes fungi.</title>
        <authorList>
            <person name="Ohm R.A."/>
            <person name="Feau N."/>
            <person name="Henrissat B."/>
            <person name="Schoch C.L."/>
            <person name="Horwitz B.A."/>
            <person name="Barry K.W."/>
            <person name="Condon B.J."/>
            <person name="Copeland A.C."/>
            <person name="Dhillon B."/>
            <person name="Glaser F."/>
            <person name="Hesse C.N."/>
            <person name="Kosti I."/>
            <person name="LaButti K."/>
            <person name="Lindquist E.A."/>
            <person name="Lucas S."/>
            <person name="Salamov A.A."/>
            <person name="Bradshaw R.E."/>
            <person name="Ciuffetti L."/>
            <person name="Hamelin R.C."/>
            <person name="Kema G.H.J."/>
            <person name="Lawrence C."/>
            <person name="Scott J.A."/>
            <person name="Spatafora J.W."/>
            <person name="Turgeon B.G."/>
            <person name="de Wit P.J.G.M."/>
            <person name="Zhong S."/>
            <person name="Goodwin S.B."/>
            <person name="Grigoriev I.V."/>
        </authorList>
    </citation>
    <scope>NUCLEOTIDE SEQUENCE [LARGE SCALE GENOMIC DNA]</scope>
    <source>
        <strain evidence="4">28A</strain>
    </source>
</reference>
<feature type="compositionally biased region" description="Polar residues" evidence="1">
    <location>
        <begin position="8"/>
        <end position="26"/>
    </location>
</feature>
<proteinExistence type="predicted"/>
<feature type="compositionally biased region" description="Low complexity" evidence="1">
    <location>
        <begin position="67"/>
        <end position="81"/>
    </location>
</feature>
<dbReference type="Pfam" id="PF13919">
    <property type="entry name" value="ASXH"/>
    <property type="match status" value="1"/>
</dbReference>
<dbReference type="STRING" id="671987.R0IV00"/>
<evidence type="ECO:0000256" key="1">
    <source>
        <dbReference type="SAM" id="MobiDB-lite"/>
    </source>
</evidence>
<feature type="compositionally biased region" description="Basic and acidic residues" evidence="1">
    <location>
        <begin position="202"/>
        <end position="211"/>
    </location>
</feature>
<reference evidence="3 4" key="2">
    <citation type="journal article" date="2013" name="PLoS Genet.">
        <title>Comparative genome structure, secondary metabolite, and effector coding capacity across Cochliobolus pathogens.</title>
        <authorList>
            <person name="Condon B.J."/>
            <person name="Leng Y."/>
            <person name="Wu D."/>
            <person name="Bushley K.E."/>
            <person name="Ohm R.A."/>
            <person name="Otillar R."/>
            <person name="Martin J."/>
            <person name="Schackwitz W."/>
            <person name="Grimwood J."/>
            <person name="MohdZainudin N."/>
            <person name="Xue C."/>
            <person name="Wang R."/>
            <person name="Manning V.A."/>
            <person name="Dhillon B."/>
            <person name="Tu Z.J."/>
            <person name="Steffenson B.J."/>
            <person name="Salamov A."/>
            <person name="Sun H."/>
            <person name="Lowry S."/>
            <person name="LaButti K."/>
            <person name="Han J."/>
            <person name="Copeland A."/>
            <person name="Lindquist E."/>
            <person name="Barry K."/>
            <person name="Schmutz J."/>
            <person name="Baker S.E."/>
            <person name="Ciuffetti L.M."/>
            <person name="Grigoriev I.V."/>
            <person name="Zhong S."/>
            <person name="Turgeon B.G."/>
        </authorList>
    </citation>
    <scope>NUCLEOTIDE SEQUENCE [LARGE SCALE GENOMIC DNA]</scope>
    <source>
        <strain evidence="4">28A</strain>
    </source>
</reference>
<dbReference type="GeneID" id="19404376"/>
<dbReference type="OrthoDB" id="2289918at2759"/>
<dbReference type="HOGENOM" id="CLU_053743_0_0_1"/>
<dbReference type="Proteomes" id="UP000016935">
    <property type="component" value="Unassembled WGS sequence"/>
</dbReference>
<dbReference type="EMBL" id="KB908537">
    <property type="protein sequence ID" value="EOA88600.1"/>
    <property type="molecule type" value="Genomic_DNA"/>
</dbReference>
<feature type="compositionally biased region" description="Low complexity" evidence="1">
    <location>
        <begin position="180"/>
        <end position="193"/>
    </location>
</feature>